<sequence>MKAPVLILLFSHGVLLEAHKWIHKITAKTPFDDYIIGNLTYIGIEFSLDPGVLGLYAICICFFAEHEEKLEDKHGCHTLPGFCVGRALARTIEGGTIEYEFAGSSSDIEVDSKDDTTKKRSDFDVFRNDTRSLPFLARFPVANKEFSHKLKINIKTGQLLAVLSHLDLKNIKIRDVDRIRYRGSSAKRTIALMTVCKLTDCSKGWIRTTNLEAFPKGMDMNTVDGIDKSYLPQAVDVLYNIAMGVFIFVVGITVVAMLLQCYLLLFYNR</sequence>
<feature type="transmembrane region" description="Helical" evidence="1">
    <location>
        <begin position="237"/>
        <end position="267"/>
    </location>
</feature>
<keyword evidence="1" id="KW-0812">Transmembrane</keyword>
<gene>
    <name evidence="3" type="ORF">QR680_006575</name>
</gene>
<comment type="caution">
    <text evidence="3">The sequence shown here is derived from an EMBL/GenBank/DDBJ whole genome shotgun (WGS) entry which is preliminary data.</text>
</comment>
<dbReference type="Proteomes" id="UP001175271">
    <property type="component" value="Unassembled WGS sequence"/>
</dbReference>
<accession>A0AA39LXC2</accession>
<keyword evidence="2" id="KW-0732">Signal</keyword>
<name>A0AA39LXC2_9BILA</name>
<dbReference type="EMBL" id="JAUCMV010000003">
    <property type="protein sequence ID" value="KAK0413058.1"/>
    <property type="molecule type" value="Genomic_DNA"/>
</dbReference>
<organism evidence="3 4">
    <name type="scientific">Steinernema hermaphroditum</name>
    <dbReference type="NCBI Taxonomy" id="289476"/>
    <lineage>
        <taxon>Eukaryota</taxon>
        <taxon>Metazoa</taxon>
        <taxon>Ecdysozoa</taxon>
        <taxon>Nematoda</taxon>
        <taxon>Chromadorea</taxon>
        <taxon>Rhabditida</taxon>
        <taxon>Tylenchina</taxon>
        <taxon>Panagrolaimomorpha</taxon>
        <taxon>Strongyloidoidea</taxon>
        <taxon>Steinernematidae</taxon>
        <taxon>Steinernema</taxon>
    </lineage>
</organism>
<protein>
    <submittedName>
        <fullName evidence="3">Uncharacterized protein</fullName>
    </submittedName>
</protein>
<feature type="signal peptide" evidence="2">
    <location>
        <begin position="1"/>
        <end position="18"/>
    </location>
</feature>
<evidence type="ECO:0000313" key="3">
    <source>
        <dbReference type="EMBL" id="KAK0413058.1"/>
    </source>
</evidence>
<evidence type="ECO:0000313" key="4">
    <source>
        <dbReference type="Proteomes" id="UP001175271"/>
    </source>
</evidence>
<feature type="chain" id="PRO_5041304672" evidence="2">
    <location>
        <begin position="19"/>
        <end position="269"/>
    </location>
</feature>
<evidence type="ECO:0000256" key="2">
    <source>
        <dbReference type="SAM" id="SignalP"/>
    </source>
</evidence>
<evidence type="ECO:0000256" key="1">
    <source>
        <dbReference type="SAM" id="Phobius"/>
    </source>
</evidence>
<reference evidence="3" key="1">
    <citation type="submission" date="2023-06" db="EMBL/GenBank/DDBJ databases">
        <title>Genomic analysis of the entomopathogenic nematode Steinernema hermaphroditum.</title>
        <authorList>
            <person name="Schwarz E.M."/>
            <person name="Heppert J.K."/>
            <person name="Baniya A."/>
            <person name="Schwartz H.T."/>
            <person name="Tan C.-H."/>
            <person name="Antoshechkin I."/>
            <person name="Sternberg P.W."/>
            <person name="Goodrich-Blair H."/>
            <person name="Dillman A.R."/>
        </authorList>
    </citation>
    <scope>NUCLEOTIDE SEQUENCE</scope>
    <source>
        <strain evidence="3">PS9179</strain>
        <tissue evidence="3">Whole animal</tissue>
    </source>
</reference>
<dbReference type="AlphaFoldDB" id="A0AA39LXC2"/>
<proteinExistence type="predicted"/>
<keyword evidence="1" id="KW-0472">Membrane</keyword>
<keyword evidence="1" id="KW-1133">Transmembrane helix</keyword>
<keyword evidence="4" id="KW-1185">Reference proteome</keyword>